<feature type="region of interest" description="Disordered" evidence="1">
    <location>
        <begin position="81"/>
        <end position="111"/>
    </location>
</feature>
<dbReference type="EMBL" id="AOIK01000043">
    <property type="protein sequence ID" value="ELY83602.1"/>
    <property type="molecule type" value="Genomic_DNA"/>
</dbReference>
<dbReference type="RefSeq" id="WP_007110746.1">
    <property type="nucleotide sequence ID" value="NZ_AOIK01000043.1"/>
</dbReference>
<feature type="transmembrane region" description="Helical" evidence="2">
    <location>
        <begin position="31"/>
        <end position="50"/>
    </location>
</feature>
<evidence type="ECO:0000256" key="2">
    <source>
        <dbReference type="SAM" id="Phobius"/>
    </source>
</evidence>
<gene>
    <name evidence="3" type="ORF">C485_17657</name>
</gene>
<feature type="transmembrane region" description="Helical" evidence="2">
    <location>
        <begin position="57"/>
        <end position="76"/>
    </location>
</feature>
<dbReference type="AlphaFoldDB" id="L9ZDD6"/>
<proteinExistence type="predicted"/>
<sequence>MVQMAIGSAVLGGLAGVLFLVAVYGTATGRVAVTAVTGIGFAGVAAMVIESGIRGELLLLLMGSAFAVFTAGVVLFEPVPDSTSQATQSRDGEDEEEETGEEYREITTPQL</sequence>
<keyword evidence="2" id="KW-1133">Transmembrane helix</keyword>
<keyword evidence="2" id="KW-0812">Transmembrane</keyword>
<dbReference type="Proteomes" id="UP000011511">
    <property type="component" value="Unassembled WGS sequence"/>
</dbReference>
<comment type="caution">
    <text evidence="3">The sequence shown here is derived from an EMBL/GenBank/DDBJ whole genome shotgun (WGS) entry which is preliminary data.</text>
</comment>
<name>L9ZDD6_NATA2</name>
<evidence type="ECO:0000256" key="1">
    <source>
        <dbReference type="SAM" id="MobiDB-lite"/>
    </source>
</evidence>
<keyword evidence="4" id="KW-1185">Reference proteome</keyword>
<protein>
    <submittedName>
        <fullName evidence="3">Uncharacterized protein</fullName>
    </submittedName>
</protein>
<evidence type="ECO:0000313" key="3">
    <source>
        <dbReference type="EMBL" id="ELY83602.1"/>
    </source>
</evidence>
<keyword evidence="2" id="KW-0472">Membrane</keyword>
<accession>L9ZDD6</accession>
<organism evidence="3 4">
    <name type="scientific">Natrinema altunense (strain JCM 12890 / CGMCC 1.3731 / AJ2)</name>
    <dbReference type="NCBI Taxonomy" id="1227494"/>
    <lineage>
        <taxon>Archaea</taxon>
        <taxon>Methanobacteriati</taxon>
        <taxon>Methanobacteriota</taxon>
        <taxon>Stenosarchaea group</taxon>
        <taxon>Halobacteria</taxon>
        <taxon>Halobacteriales</taxon>
        <taxon>Natrialbaceae</taxon>
        <taxon>Natrinema</taxon>
    </lineage>
</organism>
<reference evidence="3 4" key="1">
    <citation type="journal article" date="2014" name="PLoS Genet.">
        <title>Phylogenetically driven sequencing of extremely halophilic archaea reveals strategies for static and dynamic osmo-response.</title>
        <authorList>
            <person name="Becker E.A."/>
            <person name="Seitzer P.M."/>
            <person name="Tritt A."/>
            <person name="Larsen D."/>
            <person name="Krusor M."/>
            <person name="Yao A.I."/>
            <person name="Wu D."/>
            <person name="Madern D."/>
            <person name="Eisen J.A."/>
            <person name="Darling A.E."/>
            <person name="Facciotti M.T."/>
        </authorList>
    </citation>
    <scope>NUCLEOTIDE SEQUENCE [LARGE SCALE GENOMIC DNA]</scope>
    <source>
        <strain evidence="3 4">JCM 12890</strain>
    </source>
</reference>
<feature type="transmembrane region" description="Helical" evidence="2">
    <location>
        <begin position="5"/>
        <end position="25"/>
    </location>
</feature>
<evidence type="ECO:0000313" key="4">
    <source>
        <dbReference type="Proteomes" id="UP000011511"/>
    </source>
</evidence>